<dbReference type="GO" id="GO:0016020">
    <property type="term" value="C:membrane"/>
    <property type="evidence" value="ECO:0007669"/>
    <property type="project" value="UniProtKB-SubCell"/>
</dbReference>
<keyword evidence="8" id="KW-0012">Acyltransferase</keyword>
<feature type="domain" description="Wax synthase" evidence="10">
    <location>
        <begin position="187"/>
        <end position="265"/>
    </location>
</feature>
<keyword evidence="6" id="KW-0443">Lipid metabolism</keyword>
<evidence type="ECO:0000256" key="2">
    <source>
        <dbReference type="ARBA" id="ARBA00007282"/>
    </source>
</evidence>
<feature type="transmembrane region" description="Helical" evidence="9">
    <location>
        <begin position="6"/>
        <end position="24"/>
    </location>
</feature>
<name>A0A5N6N725_9ASTR</name>
<evidence type="ECO:0000313" key="12">
    <source>
        <dbReference type="Proteomes" id="UP000326396"/>
    </source>
</evidence>
<evidence type="ECO:0000256" key="5">
    <source>
        <dbReference type="ARBA" id="ARBA00022989"/>
    </source>
</evidence>
<keyword evidence="5 9" id="KW-1133">Transmembrane helix</keyword>
<dbReference type="OrthoDB" id="1077582at2759"/>
<dbReference type="PANTHER" id="PTHR31595:SF52">
    <property type="entry name" value="LONG-CHAIN-ALCOHOL O-FATTY-ACYLTRANSFERASE"/>
    <property type="match status" value="1"/>
</dbReference>
<feature type="transmembrane region" description="Helical" evidence="9">
    <location>
        <begin position="154"/>
        <end position="178"/>
    </location>
</feature>
<feature type="transmembrane region" description="Helical" evidence="9">
    <location>
        <begin position="289"/>
        <end position="310"/>
    </location>
</feature>
<dbReference type="EMBL" id="SZYD01000013">
    <property type="protein sequence ID" value="KAD4386085.1"/>
    <property type="molecule type" value="Genomic_DNA"/>
</dbReference>
<evidence type="ECO:0000256" key="1">
    <source>
        <dbReference type="ARBA" id="ARBA00004141"/>
    </source>
</evidence>
<comment type="caution">
    <text evidence="11">The sequence shown here is derived from an EMBL/GenBank/DDBJ whole genome shotgun (WGS) entry which is preliminary data.</text>
</comment>
<protein>
    <recommendedName>
        <fullName evidence="10">Wax synthase domain-containing protein</fullName>
    </recommendedName>
</protein>
<dbReference type="AlphaFoldDB" id="A0A5N6N725"/>
<accession>A0A5N6N725</accession>
<organism evidence="11 12">
    <name type="scientific">Mikania micrantha</name>
    <name type="common">bitter vine</name>
    <dbReference type="NCBI Taxonomy" id="192012"/>
    <lineage>
        <taxon>Eukaryota</taxon>
        <taxon>Viridiplantae</taxon>
        <taxon>Streptophyta</taxon>
        <taxon>Embryophyta</taxon>
        <taxon>Tracheophyta</taxon>
        <taxon>Spermatophyta</taxon>
        <taxon>Magnoliopsida</taxon>
        <taxon>eudicotyledons</taxon>
        <taxon>Gunneridae</taxon>
        <taxon>Pentapetalae</taxon>
        <taxon>asterids</taxon>
        <taxon>campanulids</taxon>
        <taxon>Asterales</taxon>
        <taxon>Asteraceae</taxon>
        <taxon>Asteroideae</taxon>
        <taxon>Heliantheae alliance</taxon>
        <taxon>Eupatorieae</taxon>
        <taxon>Mikania</taxon>
    </lineage>
</organism>
<dbReference type="Proteomes" id="UP000326396">
    <property type="component" value="Linkage Group LG3"/>
</dbReference>
<dbReference type="InterPro" id="IPR032805">
    <property type="entry name" value="Wax_synthase_dom"/>
</dbReference>
<evidence type="ECO:0000259" key="10">
    <source>
        <dbReference type="Pfam" id="PF13813"/>
    </source>
</evidence>
<feature type="transmembrane region" description="Helical" evidence="9">
    <location>
        <begin position="125"/>
        <end position="142"/>
    </location>
</feature>
<proteinExistence type="inferred from homology"/>
<evidence type="ECO:0000256" key="9">
    <source>
        <dbReference type="SAM" id="Phobius"/>
    </source>
</evidence>
<evidence type="ECO:0000256" key="4">
    <source>
        <dbReference type="ARBA" id="ARBA00022692"/>
    </source>
</evidence>
<reference evidence="11 12" key="1">
    <citation type="submission" date="2019-05" db="EMBL/GenBank/DDBJ databases">
        <title>Mikania micrantha, genome provides insights into the molecular mechanism of rapid growth.</title>
        <authorList>
            <person name="Liu B."/>
        </authorList>
    </citation>
    <scope>NUCLEOTIDE SEQUENCE [LARGE SCALE GENOMIC DNA]</scope>
    <source>
        <strain evidence="11">NLD-2019</strain>
        <tissue evidence="11">Leaf</tissue>
    </source>
</reference>
<evidence type="ECO:0000256" key="8">
    <source>
        <dbReference type="ARBA" id="ARBA00023315"/>
    </source>
</evidence>
<evidence type="ECO:0000256" key="6">
    <source>
        <dbReference type="ARBA" id="ARBA00023098"/>
    </source>
</evidence>
<evidence type="ECO:0000313" key="11">
    <source>
        <dbReference type="EMBL" id="KAD4386085.1"/>
    </source>
</evidence>
<feature type="transmembrane region" description="Helical" evidence="9">
    <location>
        <begin position="227"/>
        <end position="248"/>
    </location>
</feature>
<dbReference type="InterPro" id="IPR044851">
    <property type="entry name" value="Wax_synthase"/>
</dbReference>
<dbReference type="Pfam" id="PF13813">
    <property type="entry name" value="MBOAT_2"/>
    <property type="match status" value="1"/>
</dbReference>
<keyword evidence="7 9" id="KW-0472">Membrane</keyword>
<sequence length="342" mass="39396">MEAIAKSFIIQISTITASLSYCYLISSRIPKGIYRFISLIPILYIFTILPLNCSFVLPTAITFSFTTWLTNFKLIRFAFDLDHSPFNPSDSLVRFIIFTALPINSETMHPDHLIKSSPRIYQLKLWIQIVVLSVFIKIVLGYHDQVHQKLISFIYGWVLFLLIDIVTAITNMILFLTIGLELEPSSYHPYLATSLQNFWGRWNLLVTNTLRLTVYKPIVVSLPHRKWAPLVGILASFLVSGLMHELFVYQLSRAAPTWEMTLFFMLHGICVVVEMVVKRVVGGGRWRLPGFVGWLMTMVFVVVTGVWLFVPPFVKGRVDVKMLHEYKYVVNSIKSKYSQIYV</sequence>
<dbReference type="PANTHER" id="PTHR31595">
    <property type="entry name" value="LONG-CHAIN-ALCOHOL O-FATTY-ACYLTRANSFERASE 3-RELATED"/>
    <property type="match status" value="1"/>
</dbReference>
<feature type="transmembrane region" description="Helical" evidence="9">
    <location>
        <begin position="260"/>
        <end position="277"/>
    </location>
</feature>
<dbReference type="GO" id="GO:0008374">
    <property type="term" value="F:O-acyltransferase activity"/>
    <property type="evidence" value="ECO:0007669"/>
    <property type="project" value="InterPro"/>
</dbReference>
<keyword evidence="3" id="KW-0808">Transferase</keyword>
<comment type="subcellular location">
    <subcellularLocation>
        <location evidence="1">Membrane</location>
        <topology evidence="1">Multi-pass membrane protein</topology>
    </subcellularLocation>
</comment>
<dbReference type="GO" id="GO:0006629">
    <property type="term" value="P:lipid metabolic process"/>
    <property type="evidence" value="ECO:0007669"/>
    <property type="project" value="UniProtKB-KW"/>
</dbReference>
<comment type="similarity">
    <text evidence="2">Belongs to the wax synthase family.</text>
</comment>
<feature type="transmembrane region" description="Helical" evidence="9">
    <location>
        <begin position="36"/>
        <end position="61"/>
    </location>
</feature>
<evidence type="ECO:0000256" key="7">
    <source>
        <dbReference type="ARBA" id="ARBA00023136"/>
    </source>
</evidence>
<keyword evidence="4 9" id="KW-0812">Transmembrane</keyword>
<gene>
    <name evidence="11" type="ORF">E3N88_26254</name>
</gene>
<evidence type="ECO:0000256" key="3">
    <source>
        <dbReference type="ARBA" id="ARBA00022679"/>
    </source>
</evidence>
<keyword evidence="12" id="KW-1185">Reference proteome</keyword>